<protein>
    <recommendedName>
        <fullName evidence="3">cysteine desulfurase</fullName>
        <ecNumber evidence="3">2.8.1.7</ecNumber>
    </recommendedName>
</protein>
<dbReference type="eggNOG" id="COG0520">
    <property type="taxonomic scope" value="Bacteria"/>
</dbReference>
<dbReference type="AlphaFoldDB" id="A0A075RC11"/>
<sequence length="386" mass="42496">MSVTYLDNAASSWPKPPQVKEAMIEVIDDYAANPGRGGHALAMKASKALFRTRVQLARLFGIENPNNLFFYQNATQALNQAIKGFLQPGDHVVTSSIEHNSVRRPLEYLRTKLGIEITYVRPREDQFFYAEDFAQAFRKETKLLVVSHASNLTGMILPIKELGELCEHHRLTFLVDASQTAGVLPIDVADMKIDMLAFPGHKGLYGPQGTGCLFVRDEINLEPLLHGGTGSQSEAIEQPTTRPDRYESGTANTVGIAGLGAGVSFVLETGIEKIHQQEWALAKMTLEELMKIDGVKVYGPDLSIERVGLVAFNIMGADASEIAFILDQQYQIAVRAGYHCTPLGHETVGTEKRGAVRASFGVFNDENDVRRLISAIREISEAFYVG</sequence>
<name>A0A075RC11_BRELA</name>
<dbReference type="EMBL" id="CP007806">
    <property type="protein sequence ID" value="AIG28916.1"/>
    <property type="molecule type" value="Genomic_DNA"/>
</dbReference>
<dbReference type="InterPro" id="IPR015421">
    <property type="entry name" value="PyrdxlP-dep_Trfase_major"/>
</dbReference>
<dbReference type="InterPro" id="IPR000192">
    <property type="entry name" value="Aminotrans_V_dom"/>
</dbReference>
<dbReference type="GO" id="GO:0031071">
    <property type="term" value="F:cysteine desulfurase activity"/>
    <property type="evidence" value="ECO:0007669"/>
    <property type="project" value="UniProtKB-EC"/>
</dbReference>
<dbReference type="GO" id="GO:0030170">
    <property type="term" value="F:pyridoxal phosphate binding"/>
    <property type="evidence" value="ECO:0007669"/>
    <property type="project" value="InterPro"/>
</dbReference>
<dbReference type="Gene3D" id="3.40.640.10">
    <property type="entry name" value="Type I PLP-dependent aspartate aminotransferase-like (Major domain)"/>
    <property type="match status" value="1"/>
</dbReference>
<evidence type="ECO:0000256" key="1">
    <source>
        <dbReference type="ARBA" id="ARBA00001933"/>
    </source>
</evidence>
<keyword evidence="10" id="KW-1185">Reference proteome</keyword>
<dbReference type="PANTHER" id="PTHR43586:SF4">
    <property type="entry name" value="ISOPENICILLIN N EPIMERASE"/>
    <property type="match status" value="1"/>
</dbReference>
<evidence type="ECO:0000256" key="7">
    <source>
        <dbReference type="SAM" id="MobiDB-lite"/>
    </source>
</evidence>
<dbReference type="SUPFAM" id="SSF53383">
    <property type="entry name" value="PLP-dependent transferases"/>
    <property type="match status" value="1"/>
</dbReference>
<evidence type="ECO:0000256" key="2">
    <source>
        <dbReference type="ARBA" id="ARBA00010447"/>
    </source>
</evidence>
<reference evidence="9 10" key="1">
    <citation type="journal article" date="2011" name="J. Bacteriol.">
        <title>Genome sequence of Brevibacillus laterosporus LMG 15441, a pathogen of invertebrates.</title>
        <authorList>
            <person name="Djukic M."/>
            <person name="Poehlein A."/>
            <person name="Thurmer A."/>
            <person name="Daniel R."/>
        </authorList>
    </citation>
    <scope>NUCLEOTIDE SEQUENCE [LARGE SCALE GENOMIC DNA]</scope>
    <source>
        <strain evidence="9 10">LMG 15441</strain>
    </source>
</reference>
<dbReference type="PANTHER" id="PTHR43586">
    <property type="entry name" value="CYSTEINE DESULFURASE"/>
    <property type="match status" value="1"/>
</dbReference>
<evidence type="ECO:0000256" key="4">
    <source>
        <dbReference type="ARBA" id="ARBA00022679"/>
    </source>
</evidence>
<dbReference type="Gene3D" id="3.90.1150.10">
    <property type="entry name" value="Aspartate Aminotransferase, domain 1"/>
    <property type="match status" value="1"/>
</dbReference>
<evidence type="ECO:0000313" key="10">
    <source>
        <dbReference type="Proteomes" id="UP000005850"/>
    </source>
</evidence>
<dbReference type="KEGG" id="blr:BRLA_c046530"/>
<evidence type="ECO:0000256" key="6">
    <source>
        <dbReference type="ARBA" id="ARBA00050776"/>
    </source>
</evidence>
<dbReference type="Pfam" id="PF00266">
    <property type="entry name" value="Aminotran_5"/>
    <property type="match status" value="1"/>
</dbReference>
<dbReference type="InterPro" id="IPR010969">
    <property type="entry name" value="Cys_dSase-rel_unknwn_funct"/>
</dbReference>
<dbReference type="EC" id="2.8.1.7" evidence="3"/>
<dbReference type="STRING" id="1042163.BRLA_c046530"/>
<feature type="domain" description="Aminotransferase class V" evidence="8">
    <location>
        <begin position="4"/>
        <end position="372"/>
    </location>
</feature>
<feature type="compositionally biased region" description="Polar residues" evidence="7">
    <location>
        <begin position="231"/>
        <end position="241"/>
    </location>
</feature>
<dbReference type="InterPro" id="IPR015424">
    <property type="entry name" value="PyrdxlP-dep_Trfase"/>
</dbReference>
<comment type="cofactor">
    <cofactor evidence="1">
        <name>pyridoxal 5'-phosphate</name>
        <dbReference type="ChEBI" id="CHEBI:597326"/>
    </cofactor>
</comment>
<dbReference type="InterPro" id="IPR015422">
    <property type="entry name" value="PyrdxlP-dep_Trfase_small"/>
</dbReference>
<proteinExistence type="inferred from homology"/>
<keyword evidence="5" id="KW-0663">Pyridoxal phosphate</keyword>
<dbReference type="InterPro" id="IPR016454">
    <property type="entry name" value="Cysteine_dSase"/>
</dbReference>
<dbReference type="NCBIfam" id="TIGR01977">
    <property type="entry name" value="am_tr_V_EF2568"/>
    <property type="match status" value="1"/>
</dbReference>
<dbReference type="CDD" id="cd06453">
    <property type="entry name" value="SufS_like"/>
    <property type="match status" value="1"/>
</dbReference>
<comment type="catalytic activity">
    <reaction evidence="6">
        <text>(sulfur carrier)-H + L-cysteine = (sulfur carrier)-SH + L-alanine</text>
        <dbReference type="Rhea" id="RHEA:43892"/>
        <dbReference type="Rhea" id="RHEA-COMP:14737"/>
        <dbReference type="Rhea" id="RHEA-COMP:14739"/>
        <dbReference type="ChEBI" id="CHEBI:29917"/>
        <dbReference type="ChEBI" id="CHEBI:35235"/>
        <dbReference type="ChEBI" id="CHEBI:57972"/>
        <dbReference type="ChEBI" id="CHEBI:64428"/>
        <dbReference type="EC" id="2.8.1.7"/>
    </reaction>
</comment>
<feature type="region of interest" description="Disordered" evidence="7">
    <location>
        <begin position="228"/>
        <end position="247"/>
    </location>
</feature>
<gene>
    <name evidence="9" type="ORF">BRLA_c046530</name>
</gene>
<dbReference type="GO" id="GO:0006534">
    <property type="term" value="P:cysteine metabolic process"/>
    <property type="evidence" value="ECO:0007669"/>
    <property type="project" value="InterPro"/>
</dbReference>
<organism evidence="9 10">
    <name type="scientific">Brevibacillus laterosporus LMG 15441</name>
    <dbReference type="NCBI Taxonomy" id="1042163"/>
    <lineage>
        <taxon>Bacteria</taxon>
        <taxon>Bacillati</taxon>
        <taxon>Bacillota</taxon>
        <taxon>Bacilli</taxon>
        <taxon>Bacillales</taxon>
        <taxon>Paenibacillaceae</taxon>
        <taxon>Brevibacillus</taxon>
    </lineage>
</organism>
<evidence type="ECO:0000256" key="3">
    <source>
        <dbReference type="ARBA" id="ARBA00012239"/>
    </source>
</evidence>
<dbReference type="PIRSF" id="PIRSF005572">
    <property type="entry name" value="NifS"/>
    <property type="match status" value="1"/>
</dbReference>
<dbReference type="Proteomes" id="UP000005850">
    <property type="component" value="Chromosome"/>
</dbReference>
<evidence type="ECO:0000259" key="8">
    <source>
        <dbReference type="Pfam" id="PF00266"/>
    </source>
</evidence>
<dbReference type="RefSeq" id="WP_003333997.1">
    <property type="nucleotide sequence ID" value="NZ_CP007806.1"/>
</dbReference>
<dbReference type="HOGENOM" id="CLU_003433_2_4_9"/>
<accession>A0A075RC11</accession>
<evidence type="ECO:0000256" key="5">
    <source>
        <dbReference type="ARBA" id="ARBA00022898"/>
    </source>
</evidence>
<comment type="similarity">
    <text evidence="2">Belongs to the class-V pyridoxal-phosphate-dependent aminotransferase family. Csd subfamily.</text>
</comment>
<dbReference type="InterPro" id="IPR010970">
    <property type="entry name" value="Cys_dSase_SufS"/>
</dbReference>
<evidence type="ECO:0000313" key="9">
    <source>
        <dbReference type="EMBL" id="AIG28916.1"/>
    </source>
</evidence>
<keyword evidence="4 9" id="KW-0808">Transferase</keyword>